<feature type="compositionally biased region" description="Polar residues" evidence="1">
    <location>
        <begin position="389"/>
        <end position="404"/>
    </location>
</feature>
<dbReference type="EMBL" id="JBBPBN010000004">
    <property type="protein sequence ID" value="KAK9042405.1"/>
    <property type="molecule type" value="Genomic_DNA"/>
</dbReference>
<sequence length="404" mass="42887">MANPKLSDGGSTGITADNRSGLHSSTVNGRPPDAIPLVYSGPVLERLGSLLAADLQSDVKKVRGPEIVNLDETTAAMDVEDDSGRQEVLTKVVEVSPDHGQDPGVTSKSSSVSYVNMVGQSFQGVDQLQDGGVLDPNKELCSLDTLPTSNGESSRQSADSVAKATAKETGTDGLFGPWMGINHNSGLRFAILGDGSESPKAEQVSEEMEGVKQLSMNVQGGTMEETISSGKTVAGSSDKVINGGSFVYNAVGSSKTSKNVVNKAVVLPMVEGQQVSIVEHTGHNKVHAAVYIFEQNHGKRVADRDVQGKNVGGKAKGTKENVKQWLKIRKPSDTRTISRPVLSDWVENMTSQLDTFAKDKELEPGGFGRVIVNQEGELEKTSSMDDRGQAQTNPHTIVTDSSTH</sequence>
<evidence type="ECO:0000256" key="1">
    <source>
        <dbReference type="SAM" id="MobiDB-lite"/>
    </source>
</evidence>
<keyword evidence="3" id="KW-1185">Reference proteome</keyword>
<feature type="region of interest" description="Disordered" evidence="1">
    <location>
        <begin position="373"/>
        <end position="404"/>
    </location>
</feature>
<organism evidence="2 3">
    <name type="scientific">Hibiscus sabdariffa</name>
    <name type="common">roselle</name>
    <dbReference type="NCBI Taxonomy" id="183260"/>
    <lineage>
        <taxon>Eukaryota</taxon>
        <taxon>Viridiplantae</taxon>
        <taxon>Streptophyta</taxon>
        <taxon>Embryophyta</taxon>
        <taxon>Tracheophyta</taxon>
        <taxon>Spermatophyta</taxon>
        <taxon>Magnoliopsida</taxon>
        <taxon>eudicotyledons</taxon>
        <taxon>Gunneridae</taxon>
        <taxon>Pentapetalae</taxon>
        <taxon>rosids</taxon>
        <taxon>malvids</taxon>
        <taxon>Malvales</taxon>
        <taxon>Malvaceae</taxon>
        <taxon>Malvoideae</taxon>
        <taxon>Hibiscus</taxon>
    </lineage>
</organism>
<evidence type="ECO:0000313" key="2">
    <source>
        <dbReference type="EMBL" id="KAK9042405.1"/>
    </source>
</evidence>
<feature type="compositionally biased region" description="Polar residues" evidence="1">
    <location>
        <begin position="13"/>
        <end position="28"/>
    </location>
</feature>
<comment type="caution">
    <text evidence="2">The sequence shown here is derived from an EMBL/GenBank/DDBJ whole genome shotgun (WGS) entry which is preliminary data.</text>
</comment>
<reference evidence="2 3" key="1">
    <citation type="journal article" date="2024" name="G3 (Bethesda)">
        <title>Genome assembly of Hibiscus sabdariffa L. provides insights into metabolisms of medicinal natural products.</title>
        <authorList>
            <person name="Kim T."/>
        </authorList>
    </citation>
    <scope>NUCLEOTIDE SEQUENCE [LARGE SCALE GENOMIC DNA]</scope>
    <source>
        <strain evidence="2">TK-2024</strain>
        <tissue evidence="2">Old leaves</tissue>
    </source>
</reference>
<evidence type="ECO:0000313" key="3">
    <source>
        <dbReference type="Proteomes" id="UP001396334"/>
    </source>
</evidence>
<proteinExistence type="predicted"/>
<accession>A0ABR2TY50</accession>
<name>A0ABR2TY50_9ROSI</name>
<gene>
    <name evidence="2" type="ORF">V6N11_017480</name>
</gene>
<feature type="region of interest" description="Disordered" evidence="1">
    <location>
        <begin position="1"/>
        <end position="33"/>
    </location>
</feature>
<protein>
    <submittedName>
        <fullName evidence="2">Uncharacterized protein</fullName>
    </submittedName>
</protein>
<dbReference type="Proteomes" id="UP001396334">
    <property type="component" value="Unassembled WGS sequence"/>
</dbReference>
<feature type="compositionally biased region" description="Basic and acidic residues" evidence="1">
    <location>
        <begin position="377"/>
        <end position="388"/>
    </location>
</feature>